<dbReference type="HOGENOM" id="CLU_3330113_0_0_5"/>
<dbReference type="KEGG" id="mai:MICA_1316"/>
<dbReference type="AlphaFoldDB" id="G2KSN8"/>
<name>G2KSN8_MICAA</name>
<dbReference type="EMBL" id="CP002382">
    <property type="protein sequence ID" value="AEP09638.1"/>
    <property type="molecule type" value="Genomic_DNA"/>
</dbReference>
<accession>G2KSN8</accession>
<sequence length="38" mass="3951">MKKEAATEFTTATKNEAPVAKAPEAAVRTPVNAPKPAI</sequence>
<evidence type="ECO:0000313" key="3">
    <source>
        <dbReference type="Proteomes" id="UP000009286"/>
    </source>
</evidence>
<protein>
    <submittedName>
        <fullName evidence="2">Uncharacterized protein</fullName>
    </submittedName>
</protein>
<evidence type="ECO:0000313" key="2">
    <source>
        <dbReference type="EMBL" id="AEP09638.1"/>
    </source>
</evidence>
<organism evidence="2 3">
    <name type="scientific">Micavibrio aeruginosavorus (strain ARL-13)</name>
    <dbReference type="NCBI Taxonomy" id="856793"/>
    <lineage>
        <taxon>Bacteria</taxon>
        <taxon>Pseudomonadati</taxon>
        <taxon>Bdellovibrionota</taxon>
        <taxon>Bdellovibrionia</taxon>
        <taxon>Bdellovibrionales</taxon>
        <taxon>Pseudobdellovibrionaceae</taxon>
        <taxon>Micavibrio</taxon>
    </lineage>
</organism>
<keyword evidence="3" id="KW-1185">Reference proteome</keyword>
<proteinExistence type="predicted"/>
<dbReference type="STRING" id="856793.MICA_1316"/>
<dbReference type="Proteomes" id="UP000009286">
    <property type="component" value="Chromosome"/>
</dbReference>
<gene>
    <name evidence="2" type="ordered locus">MICA_1316</name>
</gene>
<feature type="region of interest" description="Disordered" evidence="1">
    <location>
        <begin position="1"/>
        <end position="38"/>
    </location>
</feature>
<feature type="compositionally biased region" description="Low complexity" evidence="1">
    <location>
        <begin position="7"/>
        <end position="27"/>
    </location>
</feature>
<evidence type="ECO:0000256" key="1">
    <source>
        <dbReference type="SAM" id="MobiDB-lite"/>
    </source>
</evidence>
<reference evidence="2 3" key="1">
    <citation type="journal article" date="2011" name="BMC Genomics">
        <title>Genomic insights into an obligate epibiotic bacterial predator: Micavibrio aeruginosavorus ARL-13.</title>
        <authorList>
            <person name="Wang Z."/>
            <person name="Kadouri D."/>
            <person name="Wu M."/>
        </authorList>
    </citation>
    <scope>NUCLEOTIDE SEQUENCE [LARGE SCALE GENOMIC DNA]</scope>
    <source>
        <strain evidence="2 3">ARL-13</strain>
    </source>
</reference>